<evidence type="ECO:0000313" key="8">
    <source>
        <dbReference type="EMBL" id="PVU84912.1"/>
    </source>
</evidence>
<protein>
    <recommendedName>
        <fullName evidence="7">Ferric reductase NAD binding domain-containing protein</fullName>
    </recommendedName>
</protein>
<evidence type="ECO:0000313" key="9">
    <source>
        <dbReference type="EMBL" id="PVU98367.1"/>
    </source>
</evidence>
<dbReference type="Proteomes" id="UP000245699">
    <property type="component" value="Unassembled WGS sequence"/>
</dbReference>
<name>A0A2T9XXT6_9FUNG</name>
<gene>
    <name evidence="9" type="ORF">BB559_001623</name>
    <name evidence="8" type="ORF">BB559_007310</name>
</gene>
<comment type="caution">
    <text evidence="8">The sequence shown here is derived from an EMBL/GenBank/DDBJ whole genome shotgun (WGS) entry which is preliminary data.</text>
</comment>
<feature type="binding site" evidence="6">
    <location>
        <position position="2"/>
    </location>
    <ligand>
        <name>FAD</name>
        <dbReference type="ChEBI" id="CHEBI:57692"/>
    </ligand>
</feature>
<evidence type="ECO:0000256" key="1">
    <source>
        <dbReference type="ARBA" id="ARBA00001974"/>
    </source>
</evidence>
<evidence type="ECO:0000313" key="10">
    <source>
        <dbReference type="Proteomes" id="UP000245699"/>
    </source>
</evidence>
<dbReference type="AlphaFoldDB" id="A0A2T9XXT6"/>
<dbReference type="InterPro" id="IPR001834">
    <property type="entry name" value="CBR-like"/>
</dbReference>
<dbReference type="InterPro" id="IPR013121">
    <property type="entry name" value="Fe_red_NAD-bd_6"/>
</dbReference>
<accession>A0A2T9XXT6</accession>
<dbReference type="PRINTS" id="PR00406">
    <property type="entry name" value="CYTB5RDTASE"/>
</dbReference>
<evidence type="ECO:0000256" key="5">
    <source>
        <dbReference type="ARBA" id="ARBA00023002"/>
    </source>
</evidence>
<dbReference type="PANTHER" id="PTHR19370:SF171">
    <property type="entry name" value="NADH-CYTOCHROME B5 REDUCTASE 2"/>
    <property type="match status" value="1"/>
</dbReference>
<dbReference type="EMBL" id="MBFT01001199">
    <property type="protein sequence ID" value="PVU84912.1"/>
    <property type="molecule type" value="Genomic_DNA"/>
</dbReference>
<reference evidence="8 10" key="1">
    <citation type="journal article" date="2018" name="MBio">
        <title>Comparative Genomics Reveals the Core Gene Toolbox for the Fungus-Insect Symbiosis.</title>
        <authorList>
            <person name="Wang Y."/>
            <person name="Stata M."/>
            <person name="Wang W."/>
            <person name="Stajich J.E."/>
            <person name="White M.M."/>
            <person name="Moncalvo J.M."/>
        </authorList>
    </citation>
    <scope>NUCLEOTIDE SEQUENCE [LARGE SCALE GENOMIC DNA]</scope>
    <source>
        <strain evidence="8 10">AUS-77-4</strain>
    </source>
</reference>
<sequence length="263" mass="30027">MSRYFALLEPGNSILAKGPYLQSEIEYEKMFTSNSLLLIAGGSGIMPIYQIIEGIYKKLQNICKDDFTNSFCLREILLIYSVTSLEDAWLLDKLEEMLSDIKSLLSKNFDQNYKTSIKANIIITGKDENYNSYIKSLEKLDIDQIKIQSTEYKPQRFIFEGTSKVESIDQTNFLGFTQKQSAKPKANQVIQVINHNKRIDLQNLKDWISPSFIEKIIDSPKIPLKSVYTSVCVICGPLGFNNTISSIMSDIKHINFDIFVLES</sequence>
<dbReference type="InterPro" id="IPR039261">
    <property type="entry name" value="FNR_nucleotide-bd"/>
</dbReference>
<keyword evidence="3 6" id="KW-0285">Flavoprotein</keyword>
<dbReference type="PANTHER" id="PTHR19370">
    <property type="entry name" value="NADH-CYTOCHROME B5 REDUCTASE"/>
    <property type="match status" value="1"/>
</dbReference>
<evidence type="ECO:0000256" key="6">
    <source>
        <dbReference type="PIRSR" id="PIRSR601834-1"/>
    </source>
</evidence>
<feature type="binding site" evidence="6">
    <location>
        <position position="1"/>
    </location>
    <ligand>
        <name>FAD</name>
        <dbReference type="ChEBI" id="CHEBI:57692"/>
    </ligand>
</feature>
<dbReference type="EMBL" id="MBFT01000082">
    <property type="protein sequence ID" value="PVU98367.1"/>
    <property type="molecule type" value="Genomic_DNA"/>
</dbReference>
<comment type="cofactor">
    <cofactor evidence="1 6">
        <name>FAD</name>
        <dbReference type="ChEBI" id="CHEBI:57692"/>
    </cofactor>
</comment>
<keyword evidence="5" id="KW-0560">Oxidoreductase</keyword>
<evidence type="ECO:0000256" key="2">
    <source>
        <dbReference type="ARBA" id="ARBA00006105"/>
    </source>
</evidence>
<dbReference type="Gene3D" id="3.40.50.80">
    <property type="entry name" value="Nucleotide-binding domain of ferredoxin-NADP reductase (FNR) module"/>
    <property type="match status" value="1"/>
</dbReference>
<evidence type="ECO:0000256" key="3">
    <source>
        <dbReference type="ARBA" id="ARBA00022630"/>
    </source>
</evidence>
<dbReference type="SUPFAM" id="SSF52343">
    <property type="entry name" value="Ferredoxin reductase-like, C-terminal NADP-linked domain"/>
    <property type="match status" value="1"/>
</dbReference>
<keyword evidence="10" id="KW-1185">Reference proteome</keyword>
<feature type="domain" description="Ferric reductase NAD binding" evidence="7">
    <location>
        <begin position="34"/>
        <end position="197"/>
    </location>
</feature>
<proteinExistence type="inferred from homology"/>
<comment type="similarity">
    <text evidence="2">Belongs to the flavoprotein pyridine nucleotide cytochrome reductase family.</text>
</comment>
<evidence type="ECO:0000256" key="4">
    <source>
        <dbReference type="ARBA" id="ARBA00022827"/>
    </source>
</evidence>
<dbReference type="GO" id="GO:0004128">
    <property type="term" value="F:cytochrome-b5 reductase activity, acting on NAD(P)H"/>
    <property type="evidence" value="ECO:0007669"/>
    <property type="project" value="TreeGrafter"/>
</dbReference>
<dbReference type="OrthoDB" id="432685at2759"/>
<dbReference type="Pfam" id="PF08030">
    <property type="entry name" value="NAD_binding_6"/>
    <property type="match status" value="1"/>
</dbReference>
<keyword evidence="4 6" id="KW-0274">FAD</keyword>
<evidence type="ECO:0000259" key="7">
    <source>
        <dbReference type="Pfam" id="PF08030"/>
    </source>
</evidence>
<organism evidence="8 10">
    <name type="scientific">Furculomyces boomerangus</name>
    <dbReference type="NCBI Taxonomy" id="61424"/>
    <lineage>
        <taxon>Eukaryota</taxon>
        <taxon>Fungi</taxon>
        <taxon>Fungi incertae sedis</taxon>
        <taxon>Zoopagomycota</taxon>
        <taxon>Kickxellomycotina</taxon>
        <taxon>Harpellomycetes</taxon>
        <taxon>Harpellales</taxon>
        <taxon>Harpellaceae</taxon>
        <taxon>Furculomyces</taxon>
    </lineage>
</organism>